<dbReference type="EMBL" id="CM017873">
    <property type="protein sequence ID" value="KAG1330092.1"/>
    <property type="molecule type" value="Genomic_DNA"/>
</dbReference>
<evidence type="ECO:0000313" key="2">
    <source>
        <dbReference type="Proteomes" id="UP000797356"/>
    </source>
</evidence>
<dbReference type="Proteomes" id="UP000797356">
    <property type="component" value="Chromosome 2"/>
</dbReference>
<sequence>MGQKRRAAHHERVESIGNHMADRIVTEASGSFFVKASDAVLPIISLPIPTNVRGGGPSSITNSEDPTKDIKIKPVDSTREVIDTATELMMEATAEVVSVIFSVLVIVEAGNDLPDGMAETMEMVDPPCLVKGVEDVKSQGSEVPVSDAHSTEIRMEMVPSVDFSASAADSFKTAAKFLRSCLTPIDRWALDEEGAQHQMASAFRSLILISHYLVSFTGASFEFLPLELMEVKGELKKSKYYLEQEKTVNIDLIKEIDCSEKALFKAQEASGSFFVKASDAVLPIISLPIPTNVRGGGPSSITNSEDPTKDIKIKPVDSTREVIDTATELMMEATAEVVSVIFSVLVIVEAGNDLPDGMAETMEMVDPPCLVKGVEDVKSQGSEVPVSDAHSTEIRMEMVPSADFSSSTADSFKTAAKFLRSCLTPIDRWALDEEGAQHQMASAFRSLILISHYLVSFTGASFEFLPLELMEVKGELKKSKYYLEQEKTVNIDLIKEIDCSEKALFKAQEVIDR</sequence>
<proteinExistence type="predicted"/>
<comment type="caution">
    <text evidence="1">The sequence shown here is derived from an EMBL/GenBank/DDBJ whole genome shotgun (WGS) entry which is preliminary data.</text>
</comment>
<organism evidence="1 2">
    <name type="scientific">Cocos nucifera</name>
    <name type="common">Coconut palm</name>
    <dbReference type="NCBI Taxonomy" id="13894"/>
    <lineage>
        <taxon>Eukaryota</taxon>
        <taxon>Viridiplantae</taxon>
        <taxon>Streptophyta</taxon>
        <taxon>Embryophyta</taxon>
        <taxon>Tracheophyta</taxon>
        <taxon>Spermatophyta</taxon>
        <taxon>Magnoliopsida</taxon>
        <taxon>Liliopsida</taxon>
        <taxon>Arecaceae</taxon>
        <taxon>Arecoideae</taxon>
        <taxon>Cocoseae</taxon>
        <taxon>Attaleinae</taxon>
        <taxon>Cocos</taxon>
    </lineage>
</organism>
<reference evidence="1" key="1">
    <citation type="journal article" date="2017" name="Gigascience">
        <title>The genome draft of coconut (Cocos nucifera).</title>
        <authorList>
            <person name="Xiao Y."/>
            <person name="Xu P."/>
            <person name="Fan H."/>
            <person name="Baudouin L."/>
            <person name="Xia W."/>
            <person name="Bocs S."/>
            <person name="Xu J."/>
            <person name="Li Q."/>
            <person name="Guo A."/>
            <person name="Zhou L."/>
            <person name="Li J."/>
            <person name="Wu Y."/>
            <person name="Ma Z."/>
            <person name="Armero A."/>
            <person name="Issali A.E."/>
            <person name="Liu N."/>
            <person name="Peng M."/>
            <person name="Yang Y."/>
        </authorList>
    </citation>
    <scope>NUCLEOTIDE SEQUENCE</scope>
    <source>
        <tissue evidence="1">Spear leaf of Hainan Tall coconut</tissue>
    </source>
</reference>
<reference evidence="1" key="2">
    <citation type="submission" date="2019-07" db="EMBL/GenBank/DDBJ databases">
        <authorList>
            <person name="Yang Y."/>
            <person name="Bocs S."/>
            <person name="Baudouin L."/>
        </authorList>
    </citation>
    <scope>NUCLEOTIDE SEQUENCE</scope>
    <source>
        <tissue evidence="1">Spear leaf of Hainan Tall coconut</tissue>
    </source>
</reference>
<dbReference type="AlphaFoldDB" id="A0A8K0HY27"/>
<evidence type="ECO:0000313" key="1">
    <source>
        <dbReference type="EMBL" id="KAG1330092.1"/>
    </source>
</evidence>
<protein>
    <submittedName>
        <fullName evidence="1">Uncharacterized protein</fullName>
    </submittedName>
</protein>
<gene>
    <name evidence="1" type="ORF">COCNU_02G000600</name>
</gene>
<keyword evidence="2" id="KW-1185">Reference proteome</keyword>
<name>A0A8K0HY27_COCNU</name>
<accession>A0A8K0HY27</accession>